<dbReference type="RefSeq" id="WP_152817135.1">
    <property type="nucleotide sequence ID" value="NZ_VJXX01000008.1"/>
</dbReference>
<accession>A0A7X1NT25</accession>
<dbReference type="Pfam" id="PF26526">
    <property type="entry name" value="DUF8175"/>
    <property type="match status" value="1"/>
</dbReference>
<protein>
    <recommendedName>
        <fullName evidence="2">DUF8175 domain-containing protein</fullName>
    </recommendedName>
</protein>
<keyword evidence="4" id="KW-1185">Reference proteome</keyword>
<dbReference type="AlphaFoldDB" id="A0A7X1NT25"/>
<dbReference type="EMBL" id="VJXX01000008">
    <property type="protein sequence ID" value="MPY12275.1"/>
    <property type="molecule type" value="Genomic_DNA"/>
</dbReference>
<dbReference type="InterPro" id="IPR058488">
    <property type="entry name" value="DUF8175"/>
</dbReference>
<name>A0A7X1NT25_9MICC</name>
<organism evidence="3 4">
    <name type="scientific">Arthrobacter bussei</name>
    <dbReference type="NCBI Taxonomy" id="2594179"/>
    <lineage>
        <taxon>Bacteria</taxon>
        <taxon>Bacillati</taxon>
        <taxon>Actinomycetota</taxon>
        <taxon>Actinomycetes</taxon>
        <taxon>Micrococcales</taxon>
        <taxon>Micrococcaceae</taxon>
        <taxon>Arthrobacter</taxon>
    </lineage>
</organism>
<feature type="transmembrane region" description="Helical" evidence="1">
    <location>
        <begin position="20"/>
        <end position="39"/>
    </location>
</feature>
<proteinExistence type="predicted"/>
<keyword evidence="1" id="KW-1133">Transmembrane helix</keyword>
<sequence length="250" mass="25629">MSESTTENDNRNPFTRPGFILSAALIVALIAAVLVIAFLPRNGNDEATTPTPAATSSAATAEPSAAQSAAAGESVCGLSGSSETALGAAPESNWELTGTMAVPSDPAQVGPGEATDSGTPYCFAATPTGALYAATNIFASLVYGDQMNVFQQQVASGPERDEAIAALQANGVSSTPANPAFQVQGFQLQRYSTSAATVVLGFNIENGSVGSITMPLVWEDGDWKLALEQSGPPEPRQLNDLTGFIPWSGV</sequence>
<reference evidence="4" key="1">
    <citation type="submission" date="2019-07" db="EMBL/GenBank/DDBJ databases">
        <title>Arthrobacter KR32 sp. nov., isolated from mountain cheese made of cows milk.</title>
        <authorList>
            <person name="Flegler A."/>
        </authorList>
    </citation>
    <scope>NUCLEOTIDE SEQUENCE [LARGE SCALE GENOMIC DNA]</scope>
    <source>
        <strain evidence="4">KR32</strain>
    </source>
</reference>
<comment type="caution">
    <text evidence="3">The sequence shown here is derived from an EMBL/GenBank/DDBJ whole genome shotgun (WGS) entry which is preliminary data.</text>
</comment>
<keyword evidence="1" id="KW-0472">Membrane</keyword>
<dbReference type="Proteomes" id="UP000326464">
    <property type="component" value="Unassembled WGS sequence"/>
</dbReference>
<dbReference type="OrthoDB" id="4428031at2"/>
<evidence type="ECO:0000313" key="3">
    <source>
        <dbReference type="EMBL" id="MPY12275.1"/>
    </source>
</evidence>
<evidence type="ECO:0000259" key="2">
    <source>
        <dbReference type="Pfam" id="PF26526"/>
    </source>
</evidence>
<feature type="domain" description="DUF8175" evidence="2">
    <location>
        <begin position="58"/>
        <end position="246"/>
    </location>
</feature>
<keyword evidence="1" id="KW-0812">Transmembrane</keyword>
<evidence type="ECO:0000256" key="1">
    <source>
        <dbReference type="SAM" id="Phobius"/>
    </source>
</evidence>
<evidence type="ECO:0000313" key="4">
    <source>
        <dbReference type="Proteomes" id="UP000326464"/>
    </source>
</evidence>
<gene>
    <name evidence="3" type="ORF">FNH21_16405</name>
</gene>